<protein>
    <submittedName>
        <fullName evidence="4">SWIM zinc finger family protein</fullName>
    </submittedName>
</protein>
<keyword evidence="5" id="KW-1185">Reference proteome</keyword>
<dbReference type="AlphaFoldDB" id="A0A090ZDZ9"/>
<feature type="compositionally biased region" description="Basic and acidic residues" evidence="2">
    <location>
        <begin position="110"/>
        <end position="121"/>
    </location>
</feature>
<dbReference type="STRING" id="44252.DJ90_5101"/>
<dbReference type="EMBL" id="JMQA01000025">
    <property type="protein sequence ID" value="KFN08877.1"/>
    <property type="molecule type" value="Genomic_DNA"/>
</dbReference>
<dbReference type="GeneID" id="77007122"/>
<evidence type="ECO:0000256" key="2">
    <source>
        <dbReference type="SAM" id="MobiDB-lite"/>
    </source>
</evidence>
<keyword evidence="1" id="KW-0862">Zinc</keyword>
<dbReference type="GO" id="GO:0008270">
    <property type="term" value="F:zinc ion binding"/>
    <property type="evidence" value="ECO:0007669"/>
    <property type="project" value="UniProtKB-KW"/>
</dbReference>
<name>A0A090ZDZ9_PAEMA</name>
<keyword evidence="1" id="KW-0479">Metal-binding</keyword>
<dbReference type="HOGENOM" id="CLU_572175_0_0_9"/>
<evidence type="ECO:0000313" key="4">
    <source>
        <dbReference type="EMBL" id="KFN08877.1"/>
    </source>
</evidence>
<comment type="caution">
    <text evidence="4">The sequence shown here is derived from an EMBL/GenBank/DDBJ whole genome shotgun (WGS) entry which is preliminary data.</text>
</comment>
<evidence type="ECO:0000313" key="5">
    <source>
        <dbReference type="Proteomes" id="UP000029278"/>
    </source>
</evidence>
<dbReference type="PROSITE" id="PS50966">
    <property type="entry name" value="ZF_SWIM"/>
    <property type="match status" value="1"/>
</dbReference>
<dbReference type="PATRIC" id="fig|44252.3.peg.2713"/>
<dbReference type="OrthoDB" id="9816340at2"/>
<gene>
    <name evidence="4" type="ORF">DJ90_5101</name>
</gene>
<sequence>MIEITETWIDSLAPNSAAIKNGQDLNRKGKYIELHRSADGQVLFGLCAGSGKTPYAPSADFAVPDKPVMRCSCPSRQFPCKHVLGLLYAYAEGKPFMEAEVPADLAAKREKAGKREEKKAQEAAAGADAKPKKVNKSALKKKIAAQLEGLELLEKLTQSLIRRGLGTLDAKELKVIQEHMKQMKSHYLAGAQIQLGKLLLILSERQNPEQAYSLAVEQLAVIHAFIKKGRAHLSARLEDPELALDHESSIEEWLGHAWQLTELKEAGLAAPGTELIQLAFLSYDDAARQEYVDCGYWIQPDSGEIHYTVQYRPYKAAKLIREEDSFFEVAVVPELYRYPGDLNRRIRFESMTARALEEQDLGQIRRCAAPSFAETVKRVKNQLKNPLGDSNPVVLLAVAKVVADSEGRLFIADAQGDTLELRDVLDDGTVQLMKFLPDEHLQDIAVLGMFQHDSLSGRLTVQPLSILSQQELIRLLY</sequence>
<dbReference type="RefSeq" id="WP_036622873.1">
    <property type="nucleotide sequence ID" value="NZ_JAKOBR010000058.1"/>
</dbReference>
<feature type="domain" description="SWIM-type" evidence="3">
    <location>
        <begin position="61"/>
        <end position="91"/>
    </location>
</feature>
<feature type="region of interest" description="Disordered" evidence="2">
    <location>
        <begin position="110"/>
        <end position="131"/>
    </location>
</feature>
<dbReference type="Proteomes" id="UP000029278">
    <property type="component" value="Unassembled WGS sequence"/>
</dbReference>
<accession>A0A090ZDZ9</accession>
<evidence type="ECO:0000259" key="3">
    <source>
        <dbReference type="PROSITE" id="PS50966"/>
    </source>
</evidence>
<reference evidence="4 5" key="1">
    <citation type="submission" date="2014-04" db="EMBL/GenBank/DDBJ databases">
        <authorList>
            <person name="Bishop-Lilly K.A."/>
            <person name="Broomall S.M."/>
            <person name="Chain P.S."/>
            <person name="Chertkov O."/>
            <person name="Coyne S.R."/>
            <person name="Daligault H.E."/>
            <person name="Davenport K.W."/>
            <person name="Erkkila T."/>
            <person name="Frey K.G."/>
            <person name="Gibbons H.S."/>
            <person name="Gu W."/>
            <person name="Jaissle J."/>
            <person name="Johnson S.L."/>
            <person name="Koroleva G.I."/>
            <person name="Ladner J.T."/>
            <person name="Lo C.-C."/>
            <person name="Minogue T.D."/>
            <person name="Munk C."/>
            <person name="Palacios G.F."/>
            <person name="Redden C.L."/>
            <person name="Rosenzweig C.N."/>
            <person name="Scholz M.B."/>
            <person name="Teshima H."/>
            <person name="Xu Y."/>
        </authorList>
    </citation>
    <scope>NUCLEOTIDE SEQUENCE [LARGE SCALE GENOMIC DNA]</scope>
    <source>
        <strain evidence="4 5">8244</strain>
    </source>
</reference>
<evidence type="ECO:0000256" key="1">
    <source>
        <dbReference type="PROSITE-ProRule" id="PRU00325"/>
    </source>
</evidence>
<organism evidence="4 5">
    <name type="scientific">Paenibacillus macerans</name>
    <name type="common">Bacillus macerans</name>
    <dbReference type="NCBI Taxonomy" id="44252"/>
    <lineage>
        <taxon>Bacteria</taxon>
        <taxon>Bacillati</taxon>
        <taxon>Bacillota</taxon>
        <taxon>Bacilli</taxon>
        <taxon>Bacillales</taxon>
        <taxon>Paenibacillaceae</taxon>
        <taxon>Paenibacillus</taxon>
    </lineage>
</organism>
<dbReference type="InterPro" id="IPR007527">
    <property type="entry name" value="Znf_SWIM"/>
</dbReference>
<dbReference type="Pfam" id="PF04434">
    <property type="entry name" value="SWIM"/>
    <property type="match status" value="1"/>
</dbReference>
<proteinExistence type="predicted"/>
<keyword evidence="1" id="KW-0863">Zinc-finger</keyword>